<evidence type="ECO:0000313" key="3">
    <source>
        <dbReference type="Proteomes" id="UP000030747"/>
    </source>
</evidence>
<reference evidence="2" key="1">
    <citation type="submission" date="2013-10" db="EMBL/GenBank/DDBJ databases">
        <title>Genomic analysis of the causative agents of coccidiosis in chickens.</title>
        <authorList>
            <person name="Reid A.J."/>
            <person name="Blake D."/>
            <person name="Billington K."/>
            <person name="Browne H."/>
            <person name="Dunn M."/>
            <person name="Hung S."/>
            <person name="Kawahara F."/>
            <person name="Miranda-Saavedra D."/>
            <person name="Mourier T."/>
            <person name="Nagra H."/>
            <person name="Otto T.D."/>
            <person name="Rawlings N."/>
            <person name="Sanchez A."/>
            <person name="Sanders M."/>
            <person name="Subramaniam C."/>
            <person name="Tay Y."/>
            <person name="Dear P."/>
            <person name="Doerig C."/>
            <person name="Gruber A."/>
            <person name="Parkinson J."/>
            <person name="Shirley M."/>
            <person name="Wan K.L."/>
            <person name="Berriman M."/>
            <person name="Tomley F."/>
            <person name="Pain A."/>
        </authorList>
    </citation>
    <scope>NUCLEOTIDE SEQUENCE [LARGE SCALE GENOMIC DNA]</scope>
    <source>
        <strain evidence="2">Houghton</strain>
    </source>
</reference>
<proteinExistence type="predicted"/>
<reference evidence="2" key="2">
    <citation type="submission" date="2013-10" db="EMBL/GenBank/DDBJ databases">
        <authorList>
            <person name="Aslett M."/>
        </authorList>
    </citation>
    <scope>NUCLEOTIDE SEQUENCE [LARGE SCALE GENOMIC DNA]</scope>
    <source>
        <strain evidence="2">Houghton</strain>
    </source>
</reference>
<gene>
    <name evidence="2" type="ORF">ETH_00000270</name>
</gene>
<accession>U6KLV9</accession>
<dbReference type="GeneID" id="25249281"/>
<evidence type="ECO:0000313" key="2">
    <source>
        <dbReference type="EMBL" id="CDJ39087.1"/>
    </source>
</evidence>
<dbReference type="InterPro" id="IPR012340">
    <property type="entry name" value="NA-bd_OB-fold"/>
</dbReference>
<name>U6KLV9_EIMTE</name>
<sequence length="329" mass="33894">MFADENSFFSPAPSGDYLSAEPRKSVGAPLGAPLGGSAAFGGPEEGFGFGGEAFSQGAPPSQRTGAPPAAAAAAAAQTPDGCLYCTAAMLRKAVKERAGGGPLLLHGAPVGMLGLCGVCTALEVRPSLFRFTLEDPTAAIEVECSSKAALALLQQEEAAAAAAPPSPRSSSSSSSNSSSGALLAALKNGGLVSVFGYACTDDKGAVYIDCCRAAAIKDPREYAEAFPLRVIAAALRAAAKEPHTKAQLPDTIKQEAPEEASLEQFEHITEPLQRLLLKTLMAAEEKTMKRHLLQQRLSGHSPEAIEEALKALEDSGEIALTATWVSLAS</sequence>
<dbReference type="OrthoDB" id="347104at2759"/>
<dbReference type="Gene3D" id="2.40.50.140">
    <property type="entry name" value="Nucleic acid-binding proteins"/>
    <property type="match status" value="1"/>
</dbReference>
<dbReference type="VEuPathDB" id="ToxoDB:ETH_00000270"/>
<feature type="region of interest" description="Disordered" evidence="1">
    <location>
        <begin position="1"/>
        <end position="22"/>
    </location>
</feature>
<dbReference type="Proteomes" id="UP000030747">
    <property type="component" value="Unassembled WGS sequence"/>
</dbReference>
<evidence type="ECO:0000256" key="1">
    <source>
        <dbReference type="SAM" id="MobiDB-lite"/>
    </source>
</evidence>
<dbReference type="VEuPathDB" id="ToxoDB:ETH2_1154300"/>
<protein>
    <submittedName>
        <fullName evidence="2">Uncharacterized protein</fullName>
    </submittedName>
</protein>
<dbReference type="OMA" id="VDGKPWW"/>
<feature type="region of interest" description="Disordered" evidence="1">
    <location>
        <begin position="50"/>
        <end position="72"/>
    </location>
</feature>
<keyword evidence="3" id="KW-1185">Reference proteome</keyword>
<dbReference type="RefSeq" id="XP_013229842.1">
    <property type="nucleotide sequence ID" value="XM_013374388.1"/>
</dbReference>
<organism evidence="2 3">
    <name type="scientific">Eimeria tenella</name>
    <name type="common">Coccidian parasite</name>
    <dbReference type="NCBI Taxonomy" id="5802"/>
    <lineage>
        <taxon>Eukaryota</taxon>
        <taxon>Sar</taxon>
        <taxon>Alveolata</taxon>
        <taxon>Apicomplexa</taxon>
        <taxon>Conoidasida</taxon>
        <taxon>Coccidia</taxon>
        <taxon>Eucoccidiorida</taxon>
        <taxon>Eimeriorina</taxon>
        <taxon>Eimeriidae</taxon>
        <taxon>Eimeria</taxon>
    </lineage>
</organism>
<dbReference type="EMBL" id="HG674135">
    <property type="protein sequence ID" value="CDJ39087.1"/>
    <property type="molecule type" value="Genomic_DNA"/>
</dbReference>
<dbReference type="AlphaFoldDB" id="U6KLV9"/>